<name>A0A916TU08_9SPHN</name>
<comment type="caution">
    <text evidence="2">The sequence shown here is derived from an EMBL/GenBank/DDBJ whole genome shotgun (WGS) entry which is preliminary data.</text>
</comment>
<gene>
    <name evidence="2" type="ORF">GCM10011494_29600</name>
</gene>
<keyword evidence="1" id="KW-1133">Transmembrane helix</keyword>
<reference evidence="2" key="2">
    <citation type="submission" date="2020-09" db="EMBL/GenBank/DDBJ databases">
        <authorList>
            <person name="Sun Q."/>
            <person name="Zhou Y."/>
        </authorList>
    </citation>
    <scope>NUCLEOTIDE SEQUENCE</scope>
    <source>
        <strain evidence="2">CGMCC 1.15095</strain>
    </source>
</reference>
<dbReference type="AlphaFoldDB" id="A0A916TU08"/>
<proteinExistence type="predicted"/>
<dbReference type="InterPro" id="IPR021354">
    <property type="entry name" value="DUF2975"/>
</dbReference>
<dbReference type="Pfam" id="PF11188">
    <property type="entry name" value="DUF2975"/>
    <property type="match status" value="1"/>
</dbReference>
<dbReference type="RefSeq" id="WP_188772333.1">
    <property type="nucleotide sequence ID" value="NZ_BMHK01000023.1"/>
</dbReference>
<protein>
    <recommendedName>
        <fullName evidence="4">DUF2975 domain-containing protein</fullName>
    </recommendedName>
</protein>
<sequence length="180" mass="19195">MTSAARTAPGTGRDPLLAIVRIILGIAMAAALAGAAAFTMAVPVLFALRGRVVARLVGQGAPSEAVWAIAALLLMAAVLAVLVFYFQRHLFRIVGSVGEGDPFVPANAERLRGMAWITVVIHVVTVPMVIVGGWVEDVTRAIHFKIDLPLAGLFLALILFILARVFREGTRMREDLEGTV</sequence>
<feature type="transmembrane region" description="Helical" evidence="1">
    <location>
        <begin position="146"/>
        <end position="166"/>
    </location>
</feature>
<feature type="transmembrane region" description="Helical" evidence="1">
    <location>
        <begin position="22"/>
        <end position="46"/>
    </location>
</feature>
<keyword evidence="1" id="KW-0472">Membrane</keyword>
<evidence type="ECO:0000313" key="3">
    <source>
        <dbReference type="Proteomes" id="UP000608154"/>
    </source>
</evidence>
<organism evidence="2 3">
    <name type="scientific">Novosphingobium endophyticum</name>
    <dbReference type="NCBI Taxonomy" id="1955250"/>
    <lineage>
        <taxon>Bacteria</taxon>
        <taxon>Pseudomonadati</taxon>
        <taxon>Pseudomonadota</taxon>
        <taxon>Alphaproteobacteria</taxon>
        <taxon>Sphingomonadales</taxon>
        <taxon>Sphingomonadaceae</taxon>
        <taxon>Novosphingobium</taxon>
    </lineage>
</organism>
<feature type="transmembrane region" description="Helical" evidence="1">
    <location>
        <begin position="66"/>
        <end position="86"/>
    </location>
</feature>
<keyword evidence="3" id="KW-1185">Reference proteome</keyword>
<reference evidence="2" key="1">
    <citation type="journal article" date="2014" name="Int. J. Syst. Evol. Microbiol.">
        <title>Complete genome sequence of Corynebacterium casei LMG S-19264T (=DSM 44701T), isolated from a smear-ripened cheese.</title>
        <authorList>
            <consortium name="US DOE Joint Genome Institute (JGI-PGF)"/>
            <person name="Walter F."/>
            <person name="Albersmeier A."/>
            <person name="Kalinowski J."/>
            <person name="Ruckert C."/>
        </authorList>
    </citation>
    <scope>NUCLEOTIDE SEQUENCE</scope>
    <source>
        <strain evidence="2">CGMCC 1.15095</strain>
    </source>
</reference>
<evidence type="ECO:0008006" key="4">
    <source>
        <dbReference type="Google" id="ProtNLM"/>
    </source>
</evidence>
<dbReference type="EMBL" id="BMHK01000023">
    <property type="protein sequence ID" value="GGC09024.1"/>
    <property type="molecule type" value="Genomic_DNA"/>
</dbReference>
<dbReference type="Proteomes" id="UP000608154">
    <property type="component" value="Unassembled WGS sequence"/>
</dbReference>
<feature type="transmembrane region" description="Helical" evidence="1">
    <location>
        <begin position="114"/>
        <end position="134"/>
    </location>
</feature>
<keyword evidence="1" id="KW-0812">Transmembrane</keyword>
<evidence type="ECO:0000256" key="1">
    <source>
        <dbReference type="SAM" id="Phobius"/>
    </source>
</evidence>
<accession>A0A916TU08</accession>
<evidence type="ECO:0000313" key="2">
    <source>
        <dbReference type="EMBL" id="GGC09024.1"/>
    </source>
</evidence>